<evidence type="ECO:0000256" key="4">
    <source>
        <dbReference type="ARBA" id="ARBA00023136"/>
    </source>
</evidence>
<feature type="domain" description="Rhodopsin" evidence="7">
    <location>
        <begin position="70"/>
        <end position="160"/>
    </location>
</feature>
<feature type="transmembrane region" description="Helical" evidence="6">
    <location>
        <begin position="42"/>
        <end position="61"/>
    </location>
</feature>
<proteinExistence type="inferred from homology"/>
<accession>A0A8H6MPN2</accession>
<dbReference type="Proteomes" id="UP000652219">
    <property type="component" value="Unassembled WGS sequence"/>
</dbReference>
<keyword evidence="2 6" id="KW-0812">Transmembrane</keyword>
<keyword evidence="4 6" id="KW-0472">Membrane</keyword>
<dbReference type="Pfam" id="PF20684">
    <property type="entry name" value="Fung_rhodopsin"/>
    <property type="match status" value="1"/>
</dbReference>
<comment type="similarity">
    <text evidence="5">Belongs to the SAT4 family.</text>
</comment>
<dbReference type="PANTHER" id="PTHR33048">
    <property type="entry name" value="PTH11-LIKE INTEGRAL MEMBRANE PROTEIN (AFU_ORTHOLOGUE AFUA_5G11245)"/>
    <property type="match status" value="1"/>
</dbReference>
<dbReference type="PANTHER" id="PTHR33048:SF47">
    <property type="entry name" value="INTEGRAL MEMBRANE PROTEIN-RELATED"/>
    <property type="match status" value="1"/>
</dbReference>
<dbReference type="AlphaFoldDB" id="A0A8H6MPN2"/>
<evidence type="ECO:0000313" key="9">
    <source>
        <dbReference type="Proteomes" id="UP000652219"/>
    </source>
</evidence>
<feature type="transmembrane region" description="Helical" evidence="6">
    <location>
        <begin position="94"/>
        <end position="116"/>
    </location>
</feature>
<evidence type="ECO:0000313" key="8">
    <source>
        <dbReference type="EMBL" id="KAF6803536.1"/>
    </source>
</evidence>
<evidence type="ECO:0000259" key="7">
    <source>
        <dbReference type="Pfam" id="PF20684"/>
    </source>
</evidence>
<comment type="subcellular location">
    <subcellularLocation>
        <location evidence="1">Membrane</location>
        <topology evidence="1">Multi-pass membrane protein</topology>
    </subcellularLocation>
</comment>
<feature type="transmembrane region" description="Helical" evidence="6">
    <location>
        <begin position="6"/>
        <end position="30"/>
    </location>
</feature>
<evidence type="ECO:0000256" key="6">
    <source>
        <dbReference type="SAM" id="Phobius"/>
    </source>
</evidence>
<keyword evidence="3 6" id="KW-1133">Transmembrane helix</keyword>
<evidence type="ECO:0000256" key="2">
    <source>
        <dbReference type="ARBA" id="ARBA00022692"/>
    </source>
</evidence>
<dbReference type="EMBL" id="WIGN01000235">
    <property type="protein sequence ID" value="KAF6803536.1"/>
    <property type="molecule type" value="Genomic_DNA"/>
</dbReference>
<gene>
    <name evidence="8" type="ORF">CSOJ01_10835</name>
</gene>
<sequence>MADSLNGPIIGATVAMMCLTTLVISVRMGVRASLRTYGVDDILIAISWVFTMVMCTITLVFDYPDFVDFAFNLCTDLILFIQPMPSLWRLQLPLIKRLGLIAMLSLGLMVCAISILRMHSVTKMGLDDIHDLTIPVLWSEAEVSTLIVCSCVPSLRKAAQKI</sequence>
<dbReference type="InterPro" id="IPR049326">
    <property type="entry name" value="Rhodopsin_dom_fungi"/>
</dbReference>
<reference evidence="8 9" key="1">
    <citation type="journal article" date="2020" name="Phytopathology">
        <title>Genome Sequence Resources of Colletotrichum truncatum, C. plurivorum, C. musicola, and C. sojae: Four Species Pathogenic to Soybean (Glycine max).</title>
        <authorList>
            <person name="Rogerio F."/>
            <person name="Boufleur T.R."/>
            <person name="Ciampi-Guillardi M."/>
            <person name="Sukno S.A."/>
            <person name="Thon M.R."/>
            <person name="Massola Junior N.S."/>
            <person name="Baroncelli R."/>
        </authorList>
    </citation>
    <scope>NUCLEOTIDE SEQUENCE [LARGE SCALE GENOMIC DNA]</scope>
    <source>
        <strain evidence="8 9">LFN0009</strain>
    </source>
</reference>
<name>A0A8H6MPN2_9PEZI</name>
<evidence type="ECO:0000256" key="3">
    <source>
        <dbReference type="ARBA" id="ARBA00022989"/>
    </source>
</evidence>
<organism evidence="8 9">
    <name type="scientific">Colletotrichum sojae</name>
    <dbReference type="NCBI Taxonomy" id="2175907"/>
    <lineage>
        <taxon>Eukaryota</taxon>
        <taxon>Fungi</taxon>
        <taxon>Dikarya</taxon>
        <taxon>Ascomycota</taxon>
        <taxon>Pezizomycotina</taxon>
        <taxon>Sordariomycetes</taxon>
        <taxon>Hypocreomycetidae</taxon>
        <taxon>Glomerellales</taxon>
        <taxon>Glomerellaceae</taxon>
        <taxon>Colletotrichum</taxon>
        <taxon>Colletotrichum orchidearum species complex</taxon>
    </lineage>
</organism>
<dbReference type="InterPro" id="IPR052337">
    <property type="entry name" value="SAT4-like"/>
</dbReference>
<comment type="caution">
    <text evidence="8">The sequence shown here is derived from an EMBL/GenBank/DDBJ whole genome shotgun (WGS) entry which is preliminary data.</text>
</comment>
<evidence type="ECO:0000256" key="5">
    <source>
        <dbReference type="ARBA" id="ARBA00038359"/>
    </source>
</evidence>
<evidence type="ECO:0000256" key="1">
    <source>
        <dbReference type="ARBA" id="ARBA00004141"/>
    </source>
</evidence>
<dbReference type="GO" id="GO:0016020">
    <property type="term" value="C:membrane"/>
    <property type="evidence" value="ECO:0007669"/>
    <property type="project" value="UniProtKB-SubCell"/>
</dbReference>
<keyword evidence="9" id="KW-1185">Reference proteome</keyword>
<protein>
    <submittedName>
        <fullName evidence="8">Integral membrane protein</fullName>
    </submittedName>
</protein>